<keyword evidence="1" id="KW-0963">Cytoplasm</keyword>
<evidence type="ECO:0000256" key="6">
    <source>
        <dbReference type="PROSITE-ProRule" id="PRU10010"/>
    </source>
</evidence>
<evidence type="ECO:0000259" key="7">
    <source>
        <dbReference type="SMART" id="SM00859"/>
    </source>
</evidence>
<dbReference type="InterPro" id="IPR058924">
    <property type="entry name" value="AGPR_dimerisation_dom"/>
</dbReference>
<dbReference type="Pfam" id="PF22698">
    <property type="entry name" value="Semialdhyde_dhC_1"/>
    <property type="match status" value="1"/>
</dbReference>
<evidence type="ECO:0000256" key="1">
    <source>
        <dbReference type="ARBA" id="ARBA00022490"/>
    </source>
</evidence>
<dbReference type="Proteomes" id="UP000603317">
    <property type="component" value="Unassembled WGS sequence"/>
</dbReference>
<keyword evidence="3" id="KW-0028">Amino-acid biosynthesis</keyword>
<reference evidence="9" key="1">
    <citation type="journal article" date="2019" name="Int. J. Syst. Evol. Microbiol.">
        <title>The Global Catalogue of Microorganisms (GCM) 10K type strain sequencing project: providing services to taxonomists for standard genome sequencing and annotation.</title>
        <authorList>
            <consortium name="The Broad Institute Genomics Platform"/>
            <consortium name="The Broad Institute Genome Sequencing Center for Infectious Disease"/>
            <person name="Wu L."/>
            <person name="Ma J."/>
        </authorList>
    </citation>
    <scope>NUCLEOTIDE SEQUENCE [LARGE SCALE GENOMIC DNA]</scope>
    <source>
        <strain evidence="9">CGMCC 1.15297</strain>
    </source>
</reference>
<evidence type="ECO:0000313" key="9">
    <source>
        <dbReference type="Proteomes" id="UP000603317"/>
    </source>
</evidence>
<dbReference type="InterPro" id="IPR000534">
    <property type="entry name" value="Semialdehyde_DH_NAD-bd"/>
</dbReference>
<dbReference type="PROSITE" id="PS01224">
    <property type="entry name" value="ARGC"/>
    <property type="match status" value="1"/>
</dbReference>
<keyword evidence="2" id="KW-0055">Arginine biosynthesis</keyword>
<sequence>MIEVFVDGASGTTGLEIVERLCKHPDFTPVVLDEAQRKDREARREALNDSDFAVLCLPDVAARDAIELVDDAARVRIVDASSAHRTATGWTYGFPEIGFREEIADSARVSNPGCYPTGFLAGLAPLVAAGLLPSDWPYSVHAVSGYSGGGKALIERIDNEPGLAWRGYALSLEHKHLDEMQVHCGLAHAPIFSPAVAPAFRGMVVEVPLPLDAIAGAAPVPELRAHLAATYRDSKVVRFLDNLPEELVLDRESGAWDGLVLRLLASEDGRRAKLVATLDNLGKGASGAALQNLNLMAGLPETRGLAL</sequence>
<dbReference type="Gene3D" id="3.30.360.10">
    <property type="entry name" value="Dihydrodipicolinate Reductase, domain 2"/>
    <property type="match status" value="1"/>
</dbReference>
<evidence type="ECO:0000313" key="8">
    <source>
        <dbReference type="EMBL" id="GGA08346.1"/>
    </source>
</evidence>
<protein>
    <submittedName>
        <fullName evidence="8">N-acetyl-gamma-glutamyl-phosphate reductase</fullName>
    </submittedName>
</protein>
<dbReference type="PANTHER" id="PTHR32338">
    <property type="entry name" value="N-ACETYL-GAMMA-GLUTAMYL-PHOSPHATE REDUCTASE, CHLOROPLASTIC-RELATED-RELATED"/>
    <property type="match status" value="1"/>
</dbReference>
<keyword evidence="9" id="KW-1185">Reference proteome</keyword>
<dbReference type="PANTHER" id="PTHR32338:SF10">
    <property type="entry name" value="N-ACETYL-GAMMA-GLUTAMYL-PHOSPHATE REDUCTASE, CHLOROPLASTIC-RELATED"/>
    <property type="match status" value="1"/>
</dbReference>
<proteinExistence type="predicted"/>
<dbReference type="NCBIfam" id="TIGR01851">
    <property type="entry name" value="argC_other"/>
    <property type="match status" value="1"/>
</dbReference>
<evidence type="ECO:0000256" key="4">
    <source>
        <dbReference type="ARBA" id="ARBA00022857"/>
    </source>
</evidence>
<dbReference type="SMART" id="SM00859">
    <property type="entry name" value="Semialdhyde_dh"/>
    <property type="match status" value="1"/>
</dbReference>
<comment type="caution">
    <text evidence="8">The sequence shown here is derived from an EMBL/GenBank/DDBJ whole genome shotgun (WGS) entry which is preliminary data.</text>
</comment>
<feature type="active site" evidence="6">
    <location>
        <position position="114"/>
    </location>
</feature>
<name>A0ABQ1FDR2_9SPHN</name>
<dbReference type="Gene3D" id="3.40.50.720">
    <property type="entry name" value="NAD(P)-binding Rossmann-like Domain"/>
    <property type="match status" value="1"/>
</dbReference>
<dbReference type="InterPro" id="IPR050085">
    <property type="entry name" value="AGPR"/>
</dbReference>
<organism evidence="8 9">
    <name type="scientific">Blastomonas marina</name>
    <dbReference type="NCBI Taxonomy" id="1867408"/>
    <lineage>
        <taxon>Bacteria</taxon>
        <taxon>Pseudomonadati</taxon>
        <taxon>Pseudomonadota</taxon>
        <taxon>Alphaproteobacteria</taxon>
        <taxon>Sphingomonadales</taxon>
        <taxon>Sphingomonadaceae</taxon>
        <taxon>Blastomonas</taxon>
    </lineage>
</organism>
<evidence type="ECO:0000256" key="3">
    <source>
        <dbReference type="ARBA" id="ARBA00022605"/>
    </source>
</evidence>
<evidence type="ECO:0000256" key="2">
    <source>
        <dbReference type="ARBA" id="ARBA00022571"/>
    </source>
</evidence>
<dbReference type="RefSeq" id="WP_188642395.1">
    <property type="nucleotide sequence ID" value="NZ_BMID01000001.1"/>
</dbReference>
<dbReference type="SUPFAM" id="SSF51735">
    <property type="entry name" value="NAD(P)-binding Rossmann-fold domains"/>
    <property type="match status" value="1"/>
</dbReference>
<dbReference type="EMBL" id="BMID01000001">
    <property type="protein sequence ID" value="GGA08346.1"/>
    <property type="molecule type" value="Genomic_DNA"/>
</dbReference>
<dbReference type="InterPro" id="IPR036291">
    <property type="entry name" value="NAD(P)-bd_dom_sf"/>
</dbReference>
<dbReference type="SUPFAM" id="SSF55347">
    <property type="entry name" value="Glyceraldehyde-3-phosphate dehydrogenase-like, C-terminal domain"/>
    <property type="match status" value="1"/>
</dbReference>
<gene>
    <name evidence="8" type="primary">argC</name>
    <name evidence="8" type="ORF">GCM10010923_18220</name>
</gene>
<evidence type="ECO:0000256" key="5">
    <source>
        <dbReference type="ARBA" id="ARBA00023002"/>
    </source>
</evidence>
<dbReference type="Pfam" id="PF01118">
    <property type="entry name" value="Semialdhyde_dh"/>
    <property type="match status" value="1"/>
</dbReference>
<dbReference type="InterPro" id="IPR023013">
    <property type="entry name" value="AGPR_AS"/>
</dbReference>
<feature type="domain" description="Semialdehyde dehydrogenase NAD-binding" evidence="7">
    <location>
        <begin position="3"/>
        <end position="106"/>
    </location>
</feature>
<keyword evidence="4" id="KW-0521">NADP</keyword>
<dbReference type="CDD" id="cd23935">
    <property type="entry name" value="AGPR_2_C"/>
    <property type="match status" value="1"/>
</dbReference>
<accession>A0ABQ1FDR2</accession>
<keyword evidence="5" id="KW-0560">Oxidoreductase</keyword>
<dbReference type="InterPro" id="IPR010136">
    <property type="entry name" value="AGPR_type-2"/>
</dbReference>